<dbReference type="InterPro" id="IPR015943">
    <property type="entry name" value="WD40/YVTN_repeat-like_dom_sf"/>
</dbReference>
<dbReference type="GO" id="GO:0030687">
    <property type="term" value="C:preribosome, large subunit precursor"/>
    <property type="evidence" value="ECO:0007669"/>
    <property type="project" value="TreeGrafter"/>
</dbReference>
<dbReference type="GO" id="GO:0005730">
    <property type="term" value="C:nucleolus"/>
    <property type="evidence" value="ECO:0007669"/>
    <property type="project" value="InterPro"/>
</dbReference>
<sequence length="370" mass="41577">MRVIAAADDSGSIKEVICSRGTDTSVQKATQPQSVATFAESSRKERILQMCRDDTQIYAMRANGDLCIYAIDTLEEVKRLKGLGKGNSISLFVGLDGYCYTCTDKGEVSVADPENISKEPVRFQIKGDISSFVMNQYREGVFAFGGKETDLQVIKLHEPKEDIFKNLKISVVFKAKNLKNDHLDLRQPVWPTCISFLESPKDIVRVVLTTRYGQVRTYDSEKGRKPVINHKLSEHPLITMNVLNSSEIVCSDTHVTTSKFDFIRGKLLGKYAGAVGSIQSIYNYEDSLLCTGGLDRYVRVFDLDSREQVAKVYVGTQISSVILLEDDEDDDDEPSLDPESKRKLNDDENDELWEQLEKKKSKKSKGKTVV</sequence>
<dbReference type="CDD" id="cd22858">
    <property type="entry name" value="Nsa1"/>
    <property type="match status" value="1"/>
</dbReference>
<accession>W6MQG6</accession>
<dbReference type="OrthoDB" id="18388at2759"/>
<comment type="subunit">
    <text evidence="3">Component of the pre-66S ribosomal particle.</text>
</comment>
<evidence type="ECO:0000256" key="1">
    <source>
        <dbReference type="ARBA" id="ARBA00002889"/>
    </source>
</evidence>
<protein>
    <recommendedName>
        <fullName evidence="4">Ribosome biogenesis protein NSA1</fullName>
    </recommendedName>
</protein>
<comment type="function">
    <text evidence="1">Involved in the biogenesis of the 60S ribosomal subunit.</text>
</comment>
<name>W6MQG6_9ASCO</name>
<dbReference type="PANTHER" id="PTHR16038">
    <property type="entry name" value="NOP SEVEN ASSOCIATED PROTEIN 1"/>
    <property type="match status" value="1"/>
</dbReference>
<gene>
    <name evidence="6" type="ORF">KUCA_T00000095001</name>
</gene>
<dbReference type="STRING" id="1382522.W6MQG6"/>
<dbReference type="Gene3D" id="2.130.10.10">
    <property type="entry name" value="YVTN repeat-like/Quinoprotein amine dehydrogenase"/>
    <property type="match status" value="1"/>
</dbReference>
<evidence type="ECO:0000256" key="2">
    <source>
        <dbReference type="ARBA" id="ARBA00007861"/>
    </source>
</evidence>
<evidence type="ECO:0000313" key="7">
    <source>
        <dbReference type="Proteomes" id="UP000019384"/>
    </source>
</evidence>
<feature type="compositionally biased region" description="Acidic residues" evidence="5">
    <location>
        <begin position="326"/>
        <end position="336"/>
    </location>
</feature>
<dbReference type="HOGENOM" id="CLU_033769_4_0_1"/>
<dbReference type="InterPro" id="IPR036322">
    <property type="entry name" value="WD40_repeat_dom_sf"/>
</dbReference>
<dbReference type="GeneID" id="34517541"/>
<evidence type="ECO:0000256" key="3">
    <source>
        <dbReference type="ARBA" id="ARBA00011187"/>
    </source>
</evidence>
<dbReference type="EMBL" id="HG793125">
    <property type="protein sequence ID" value="CDK24135.1"/>
    <property type="molecule type" value="Genomic_DNA"/>
</dbReference>
<dbReference type="Proteomes" id="UP000019384">
    <property type="component" value="Unassembled WGS sequence"/>
</dbReference>
<feature type="region of interest" description="Disordered" evidence="5">
    <location>
        <begin position="326"/>
        <end position="350"/>
    </location>
</feature>
<dbReference type="SUPFAM" id="SSF50978">
    <property type="entry name" value="WD40 repeat-like"/>
    <property type="match status" value="1"/>
</dbReference>
<proteinExistence type="inferred from homology"/>
<organism evidence="6 7">
    <name type="scientific">Kuraishia capsulata CBS 1993</name>
    <dbReference type="NCBI Taxonomy" id="1382522"/>
    <lineage>
        <taxon>Eukaryota</taxon>
        <taxon>Fungi</taxon>
        <taxon>Dikarya</taxon>
        <taxon>Ascomycota</taxon>
        <taxon>Saccharomycotina</taxon>
        <taxon>Pichiomycetes</taxon>
        <taxon>Pichiales</taxon>
        <taxon>Pichiaceae</taxon>
        <taxon>Kuraishia</taxon>
    </lineage>
</organism>
<evidence type="ECO:0000256" key="4">
    <source>
        <dbReference type="ARBA" id="ARBA00014234"/>
    </source>
</evidence>
<dbReference type="RefSeq" id="XP_022456153.1">
    <property type="nucleotide sequence ID" value="XM_022604601.1"/>
</dbReference>
<evidence type="ECO:0000313" key="6">
    <source>
        <dbReference type="EMBL" id="CDK24135.1"/>
    </source>
</evidence>
<reference evidence="6" key="2">
    <citation type="submission" date="2014-02" db="EMBL/GenBank/DDBJ databases">
        <title>Complete DNA sequence of /Kuraishia capsulata/ illustrates novel genomic features among budding yeasts (/Saccharomycotina/).</title>
        <authorList>
            <person name="Morales L."/>
            <person name="Noel B."/>
            <person name="Porcel B."/>
            <person name="Marcet-Houben M."/>
            <person name="Hullo M-F."/>
            <person name="Sacerdot C."/>
            <person name="Tekaia F."/>
            <person name="Leh-Louis V."/>
            <person name="Despons L."/>
            <person name="Khanna V."/>
            <person name="Aury J-M."/>
            <person name="Barbe V."/>
            <person name="Couloux A."/>
            <person name="Labadie K."/>
            <person name="Pelletier E."/>
            <person name="Souciet J-L."/>
            <person name="Boekhout T."/>
            <person name="Gabaldon T."/>
            <person name="Wincker P."/>
            <person name="Dujon B."/>
        </authorList>
    </citation>
    <scope>NUCLEOTIDE SEQUENCE</scope>
    <source>
        <strain evidence="6">CBS 1993</strain>
    </source>
</reference>
<dbReference type="PANTHER" id="PTHR16038:SF4">
    <property type="entry name" value="WD REPEAT-CONTAINING PROTEIN 74"/>
    <property type="match status" value="1"/>
</dbReference>
<dbReference type="InterPro" id="IPR037379">
    <property type="entry name" value="WDR74/Nsa1"/>
</dbReference>
<evidence type="ECO:0000256" key="5">
    <source>
        <dbReference type="SAM" id="MobiDB-lite"/>
    </source>
</evidence>
<dbReference type="AlphaFoldDB" id="W6MQG6"/>
<comment type="similarity">
    <text evidence="2">Belongs to the NSA1 family.</text>
</comment>
<keyword evidence="7" id="KW-1185">Reference proteome</keyword>
<reference evidence="6" key="1">
    <citation type="submission" date="2013-12" db="EMBL/GenBank/DDBJ databases">
        <authorList>
            <person name="Genoscope - CEA"/>
        </authorList>
    </citation>
    <scope>NUCLEOTIDE SEQUENCE</scope>
    <source>
        <strain evidence="6">CBS 1993</strain>
    </source>
</reference>
<dbReference type="GO" id="GO:0042273">
    <property type="term" value="P:ribosomal large subunit biogenesis"/>
    <property type="evidence" value="ECO:0007669"/>
    <property type="project" value="InterPro"/>
</dbReference>